<dbReference type="EMBL" id="GGEC01066244">
    <property type="protein sequence ID" value="MBX46728.1"/>
    <property type="molecule type" value="Transcribed_RNA"/>
</dbReference>
<evidence type="ECO:0000313" key="1">
    <source>
        <dbReference type="EMBL" id="MBX46728.1"/>
    </source>
</evidence>
<reference evidence="1" key="1">
    <citation type="submission" date="2018-02" db="EMBL/GenBank/DDBJ databases">
        <title>Rhizophora mucronata_Transcriptome.</title>
        <authorList>
            <person name="Meera S.P."/>
            <person name="Sreeshan A."/>
            <person name="Augustine A."/>
        </authorList>
    </citation>
    <scope>NUCLEOTIDE SEQUENCE</scope>
    <source>
        <tissue evidence="1">Leaf</tissue>
    </source>
</reference>
<sequence>MRMCDNSAFFLKVSQQAFFLNCFGQGCRNVNESFLNCSWSSILLLPILYN</sequence>
<organism evidence="1">
    <name type="scientific">Rhizophora mucronata</name>
    <name type="common">Asiatic mangrove</name>
    <dbReference type="NCBI Taxonomy" id="61149"/>
    <lineage>
        <taxon>Eukaryota</taxon>
        <taxon>Viridiplantae</taxon>
        <taxon>Streptophyta</taxon>
        <taxon>Embryophyta</taxon>
        <taxon>Tracheophyta</taxon>
        <taxon>Spermatophyta</taxon>
        <taxon>Magnoliopsida</taxon>
        <taxon>eudicotyledons</taxon>
        <taxon>Gunneridae</taxon>
        <taxon>Pentapetalae</taxon>
        <taxon>rosids</taxon>
        <taxon>fabids</taxon>
        <taxon>Malpighiales</taxon>
        <taxon>Rhizophoraceae</taxon>
        <taxon>Rhizophora</taxon>
    </lineage>
</organism>
<dbReference type="AlphaFoldDB" id="A0A2P2NW27"/>
<protein>
    <submittedName>
        <fullName evidence="1">Uncharacterized protein</fullName>
    </submittedName>
</protein>
<accession>A0A2P2NW27</accession>
<dbReference type="PROSITE" id="PS51257">
    <property type="entry name" value="PROKAR_LIPOPROTEIN"/>
    <property type="match status" value="1"/>
</dbReference>
<name>A0A2P2NW27_RHIMU</name>
<proteinExistence type="predicted"/>